<name>A0A9P6N949_9BASI</name>
<dbReference type="Proteomes" id="UP000886653">
    <property type="component" value="Unassembled WGS sequence"/>
</dbReference>
<feature type="region of interest" description="Disordered" evidence="1">
    <location>
        <begin position="158"/>
        <end position="192"/>
    </location>
</feature>
<sequence length="310" mass="34610">MLPFHPSPPTHPILQPLTDISIDPMLHLQLGLRTHPLNLTLRLSLLMFFPRGSILCTTLPPKITEVRLTQDLFPLVKSPIYQPGRQRFPAPLLALLTLASVSPEAFTKMLARTQKVRRAKEAAERIFNRRSQNPQYFERQLPPPEMIEIPTAHDVRFGIKGAKSPGWEDVRRRSMASQNGSGTSPDGSGGWRRSFFAIGGLGHSSSSSATHSFNTTSDSKKTQDQQKAPESVHSDPTVGGPLSLKVENGPVRRDPTILNPYANFVRPISMAPDESLKMMRGDRSDMFFFDWFSNLRGASKSCDKGRERVI</sequence>
<keyword evidence="3" id="KW-1185">Reference proteome</keyword>
<gene>
    <name evidence="2" type="ORF">CROQUDRAFT_296346</name>
</gene>
<reference evidence="2" key="1">
    <citation type="submission" date="2013-11" db="EMBL/GenBank/DDBJ databases">
        <title>Genome sequence of the fusiform rust pathogen reveals effectors for host alternation and coevolution with pine.</title>
        <authorList>
            <consortium name="DOE Joint Genome Institute"/>
            <person name="Smith K."/>
            <person name="Pendleton A."/>
            <person name="Kubisiak T."/>
            <person name="Anderson C."/>
            <person name="Salamov A."/>
            <person name="Aerts A."/>
            <person name="Riley R."/>
            <person name="Clum A."/>
            <person name="Lindquist E."/>
            <person name="Ence D."/>
            <person name="Campbell M."/>
            <person name="Kronenberg Z."/>
            <person name="Feau N."/>
            <person name="Dhillon B."/>
            <person name="Hamelin R."/>
            <person name="Burleigh J."/>
            <person name="Smith J."/>
            <person name="Yandell M."/>
            <person name="Nelson C."/>
            <person name="Grigoriev I."/>
            <person name="Davis J."/>
        </authorList>
    </citation>
    <scope>NUCLEOTIDE SEQUENCE</scope>
    <source>
        <strain evidence="2">G11</strain>
    </source>
</reference>
<evidence type="ECO:0000256" key="1">
    <source>
        <dbReference type="SAM" id="MobiDB-lite"/>
    </source>
</evidence>
<protein>
    <submittedName>
        <fullName evidence="2">Uncharacterized protein</fullName>
    </submittedName>
</protein>
<dbReference type="EMBL" id="MU167392">
    <property type="protein sequence ID" value="KAG0141297.1"/>
    <property type="molecule type" value="Genomic_DNA"/>
</dbReference>
<feature type="region of interest" description="Disordered" evidence="1">
    <location>
        <begin position="205"/>
        <end position="255"/>
    </location>
</feature>
<feature type="compositionally biased region" description="Polar residues" evidence="1">
    <location>
        <begin position="175"/>
        <end position="186"/>
    </location>
</feature>
<dbReference type="AlphaFoldDB" id="A0A9P6N949"/>
<organism evidence="2 3">
    <name type="scientific">Cronartium quercuum f. sp. fusiforme G11</name>
    <dbReference type="NCBI Taxonomy" id="708437"/>
    <lineage>
        <taxon>Eukaryota</taxon>
        <taxon>Fungi</taxon>
        <taxon>Dikarya</taxon>
        <taxon>Basidiomycota</taxon>
        <taxon>Pucciniomycotina</taxon>
        <taxon>Pucciniomycetes</taxon>
        <taxon>Pucciniales</taxon>
        <taxon>Coleosporiaceae</taxon>
        <taxon>Cronartium</taxon>
    </lineage>
</organism>
<proteinExistence type="predicted"/>
<feature type="compositionally biased region" description="Low complexity" evidence="1">
    <location>
        <begin position="205"/>
        <end position="217"/>
    </location>
</feature>
<evidence type="ECO:0000313" key="3">
    <source>
        <dbReference type="Proteomes" id="UP000886653"/>
    </source>
</evidence>
<comment type="caution">
    <text evidence="2">The sequence shown here is derived from an EMBL/GenBank/DDBJ whole genome shotgun (WGS) entry which is preliminary data.</text>
</comment>
<evidence type="ECO:0000313" key="2">
    <source>
        <dbReference type="EMBL" id="KAG0141297.1"/>
    </source>
</evidence>
<accession>A0A9P6N949</accession>